<keyword evidence="2" id="KW-0378">Hydrolase</keyword>
<dbReference type="InterPro" id="IPR037171">
    <property type="entry name" value="NagB/RpiA_transferase-like"/>
</dbReference>
<dbReference type="SUPFAM" id="SSF100950">
    <property type="entry name" value="NagB/RpiA/CoA transferase-like"/>
    <property type="match status" value="2"/>
</dbReference>
<evidence type="ECO:0000313" key="2">
    <source>
        <dbReference type="EMBL" id="XBP96543.1"/>
    </source>
</evidence>
<dbReference type="Gene3D" id="3.30.750.70">
    <property type="entry name" value="4-hydroxybutyrate coenzyme like domains"/>
    <property type="match status" value="1"/>
</dbReference>
<dbReference type="PANTHER" id="PTHR21432">
    <property type="entry name" value="ACETYL-COA HYDROLASE-RELATED"/>
    <property type="match status" value="1"/>
</dbReference>
<dbReference type="InterPro" id="IPR046433">
    <property type="entry name" value="ActCoA_hydro"/>
</dbReference>
<dbReference type="EMBL" id="CP159342">
    <property type="protein sequence ID" value="XCH77248.1"/>
    <property type="molecule type" value="Genomic_DNA"/>
</dbReference>
<evidence type="ECO:0000313" key="3">
    <source>
        <dbReference type="EMBL" id="XCH77248.1"/>
    </source>
</evidence>
<evidence type="ECO:0000259" key="1">
    <source>
        <dbReference type="Pfam" id="PF13336"/>
    </source>
</evidence>
<organism evidence="2">
    <name type="scientific">Micromonospora sp. CCTCC AA 2012012</name>
    <dbReference type="NCBI Taxonomy" id="3111921"/>
    <lineage>
        <taxon>Bacteria</taxon>
        <taxon>Bacillati</taxon>
        <taxon>Actinomycetota</taxon>
        <taxon>Actinomycetes</taxon>
        <taxon>Micromonosporales</taxon>
        <taxon>Micromonosporaceae</taxon>
        <taxon>Micromonospora</taxon>
    </lineage>
</organism>
<sequence>MSETRLAEILGRLPGEPRVVASGNHVAPLHTLAVLDRSVAEYRLFMLNAPRGIPDREGVHYETAFVGAGMRWHPRLSYLPSRLSLVPALLHDRLPPDVVVLHTSRPSGGAVSLGVEVNILPAAVEAVRARGGLVIAQANRQMPVTHGDAVLPLDAVDHLLEVDEPLPATAPAEPDEVAAAIGARVAALVPPGATLQTGIGGIPDATLSALADRQGLRIWSEMFSDGVLALEKAGCLDREVPVTASFCFGSDELYDWVDGNPRVRMLRTEKTNDPALIARHPHLVSVNSALEVDLFAQANASRIGTRVHSGFGGQTDFIVGALHSPGGQAVIALRSWHPRADVSTVVPLLSGPVTSFQHSAIVTEQGCASVWGRDAVEQAQQLVDHAAHPDARDGLRAAGRRMGLPLR</sequence>
<dbReference type="AlphaFoldDB" id="A0AAU7MGK5"/>
<dbReference type="GO" id="GO:0016787">
    <property type="term" value="F:hydrolase activity"/>
    <property type="evidence" value="ECO:0007669"/>
    <property type="project" value="UniProtKB-KW"/>
</dbReference>
<dbReference type="RefSeq" id="WP_350938382.1">
    <property type="nucleotide sequence ID" value="NZ_CP157762.1"/>
</dbReference>
<dbReference type="InterPro" id="IPR038460">
    <property type="entry name" value="AcetylCoA_hyd_C_sf"/>
</dbReference>
<reference evidence="3" key="2">
    <citation type="submission" date="2024-06" db="EMBL/GenBank/DDBJ databases">
        <title>Micromonospora mangrovi CCTCC AA 2012012 genome sequences.</title>
        <authorList>
            <person name="Gao J."/>
        </authorList>
    </citation>
    <scope>NUCLEOTIDE SEQUENCE</scope>
    <source>
        <strain evidence="3">CCTCC AA 2012012</strain>
    </source>
</reference>
<dbReference type="Pfam" id="PF13336">
    <property type="entry name" value="AcetylCoA_hyd_C"/>
    <property type="match status" value="1"/>
</dbReference>
<feature type="domain" description="Acetyl-CoA hydrolase/transferase C-terminal" evidence="1">
    <location>
        <begin position="249"/>
        <end position="397"/>
    </location>
</feature>
<dbReference type="GO" id="GO:0006083">
    <property type="term" value="P:acetate metabolic process"/>
    <property type="evidence" value="ECO:0007669"/>
    <property type="project" value="InterPro"/>
</dbReference>
<dbReference type="Gene3D" id="3.40.1080.10">
    <property type="entry name" value="Glutaconate Coenzyme A-transferase"/>
    <property type="match status" value="1"/>
</dbReference>
<reference evidence="2" key="1">
    <citation type="submission" date="2024-01" db="EMBL/GenBank/DDBJ databases">
        <title>The genome sequence of Micromonospora mangrovi CCTCC AA 2012012.</title>
        <authorList>
            <person name="Gao J."/>
        </authorList>
    </citation>
    <scope>NUCLEOTIDE SEQUENCE</scope>
    <source>
        <strain evidence="2">CCTCC AA 2012012</strain>
    </source>
</reference>
<accession>A0AAU7MGK5</accession>
<dbReference type="EMBL" id="CP157762">
    <property type="protein sequence ID" value="XBP96543.1"/>
    <property type="molecule type" value="Genomic_DNA"/>
</dbReference>
<proteinExistence type="predicted"/>
<protein>
    <submittedName>
        <fullName evidence="2">Acetyl-CoA hydrolase/transferase C-terminal domain-containing protein</fullName>
    </submittedName>
</protein>
<gene>
    <name evidence="3" type="ORF">ABUL08_14510</name>
    <name evidence="2" type="ORF">VK199_14450</name>
</gene>
<name>A0AAU7MGK5_9ACTN</name>
<dbReference type="GO" id="GO:0008775">
    <property type="term" value="F:acetate CoA-transferase activity"/>
    <property type="evidence" value="ECO:0007669"/>
    <property type="project" value="InterPro"/>
</dbReference>
<dbReference type="InterPro" id="IPR026888">
    <property type="entry name" value="AcetylCoA_hyd_C"/>
</dbReference>
<dbReference type="Gene3D" id="3.40.1080.20">
    <property type="entry name" value="Acetyl-CoA hydrolase/transferase C-terminal domain"/>
    <property type="match status" value="1"/>
</dbReference>
<dbReference type="PANTHER" id="PTHR21432:SF20">
    <property type="entry name" value="ACETYL-COA HYDROLASE"/>
    <property type="match status" value="1"/>
</dbReference>